<reference evidence="3 4" key="1">
    <citation type="journal article" date="2013" name="BMC Genomics">
        <title>Genomics-driven discovery of the pneumocandin biosynthetic gene cluster in the fungus Glarea lozoyensis.</title>
        <authorList>
            <person name="Chen L."/>
            <person name="Yue Q."/>
            <person name="Zhang X."/>
            <person name="Xiang M."/>
            <person name="Wang C."/>
            <person name="Li S."/>
            <person name="Che Y."/>
            <person name="Ortiz-Lopez F.J."/>
            <person name="Bills G.F."/>
            <person name="Liu X."/>
            <person name="An Z."/>
        </authorList>
    </citation>
    <scope>NUCLEOTIDE SEQUENCE [LARGE SCALE GENOMIC DNA]</scope>
    <source>
        <strain evidence="4">ATCC 20868 / MF5171</strain>
    </source>
</reference>
<dbReference type="AlphaFoldDB" id="S3D2J6"/>
<feature type="transmembrane region" description="Helical" evidence="2">
    <location>
        <begin position="120"/>
        <end position="141"/>
    </location>
</feature>
<evidence type="ECO:0000256" key="1">
    <source>
        <dbReference type="SAM" id="MobiDB-lite"/>
    </source>
</evidence>
<keyword evidence="4" id="KW-1185">Reference proteome</keyword>
<evidence type="ECO:0000313" key="3">
    <source>
        <dbReference type="EMBL" id="EPE32050.1"/>
    </source>
</evidence>
<organism evidence="3 4">
    <name type="scientific">Glarea lozoyensis (strain ATCC 20868 / MF5171)</name>
    <dbReference type="NCBI Taxonomy" id="1116229"/>
    <lineage>
        <taxon>Eukaryota</taxon>
        <taxon>Fungi</taxon>
        <taxon>Dikarya</taxon>
        <taxon>Ascomycota</taxon>
        <taxon>Pezizomycotina</taxon>
        <taxon>Leotiomycetes</taxon>
        <taxon>Helotiales</taxon>
        <taxon>Helotiaceae</taxon>
        <taxon>Glarea</taxon>
    </lineage>
</organism>
<dbReference type="KEGG" id="glz:GLAREA_12132"/>
<proteinExistence type="predicted"/>
<dbReference type="GeneID" id="19471173"/>
<feature type="transmembrane region" description="Helical" evidence="2">
    <location>
        <begin position="89"/>
        <end position="108"/>
    </location>
</feature>
<dbReference type="STRING" id="1116229.S3D2J6"/>
<dbReference type="Proteomes" id="UP000016922">
    <property type="component" value="Unassembled WGS sequence"/>
</dbReference>
<sequence>METISLAENQQPTIQPDGTPIMNTAEWEKSTCISSVDRLSDSKGTPPPSNGIPHWGEKTSYPPPLTNSGEESSSASRKSQIVHGFYQDIWRLLATLGLFIAIIVILRTRNGKLEPNWRHINLSALIAVLATFLRASMVAVVSEAMSQLKWTWFSQPRNLRDLDYFDQASRGVWGSVRLITAYQKLHPVLLGAIITILSFGIGPFGQQAIKSVACQIPMEGINATIPIIHNYTNGEIFRDITEIGTFMISHGSKGALVSAFANPGGNTSRIIADCPSGNCTFPSFGGITHSSMGICSRCKDITSDITEGGGLPGPDYYYADGMVNVYNYSLPSNTTLYIAERGTGDWLSVNTSLATEPTFGAWEEPYNSSALTSTDVLAFTARTCRQTMNTTRGGQSMVALTCNHVRPELKTLKYDMDVIASQCVLYPCIKKYHASITAGILSEEVVSTVPARQSPEGHFEAVQIPCFIDDQQYDYSNFSQVSHLNHTFVAYNRTDVLGSEYKIPTECFYQMDMGYARGLTQFLRPAIRGSGHADRYSSRSAWGEANNITDNVVFKAAWWLPSLYNKGNSTLESVSSVFDSVGTAYTNYMRTSSVTNEGRFEFQNRGQVGEFVYGTNYRTGVCIKFDWKWLLFPAVLLFGTLILFLHTILITYMDPQRLPVWRSSLLPLLYYRLNASNEPGRHNTFENNPGSMAKGHVLEKDELQKFASKHVVTFTRTETGAGFKDVDTWRHEA</sequence>
<keyword evidence="2" id="KW-0812">Transmembrane</keyword>
<dbReference type="EMBL" id="KE145360">
    <property type="protein sequence ID" value="EPE32050.1"/>
    <property type="molecule type" value="Genomic_DNA"/>
</dbReference>
<dbReference type="RefSeq" id="XP_008081105.1">
    <property type="nucleotide sequence ID" value="XM_008082914.1"/>
</dbReference>
<feature type="transmembrane region" description="Helical" evidence="2">
    <location>
        <begin position="629"/>
        <end position="652"/>
    </location>
</feature>
<dbReference type="eggNOG" id="ENOG502SNPD">
    <property type="taxonomic scope" value="Eukaryota"/>
</dbReference>
<feature type="region of interest" description="Disordered" evidence="1">
    <location>
        <begin position="37"/>
        <end position="73"/>
    </location>
</feature>
<protein>
    <submittedName>
        <fullName evidence="3">Uncharacterized protein</fullName>
    </submittedName>
</protein>
<dbReference type="Pfam" id="PF11374">
    <property type="entry name" value="DUF3176"/>
    <property type="match status" value="1"/>
</dbReference>
<dbReference type="OrthoDB" id="5242705at2759"/>
<keyword evidence="2" id="KW-0472">Membrane</keyword>
<dbReference type="OMA" id="ICTVFDW"/>
<gene>
    <name evidence="3" type="ORF">GLAREA_12132</name>
</gene>
<keyword evidence="2" id="KW-1133">Transmembrane helix</keyword>
<dbReference type="HOGENOM" id="CLU_015092_1_1_1"/>
<feature type="compositionally biased region" description="Polar residues" evidence="1">
    <location>
        <begin position="1"/>
        <end position="16"/>
    </location>
</feature>
<accession>S3D2J6</accession>
<dbReference type="InterPro" id="IPR021514">
    <property type="entry name" value="DUF3176"/>
</dbReference>
<dbReference type="PANTHER" id="PTHR35394">
    <property type="entry name" value="DUF3176 DOMAIN-CONTAINING PROTEIN"/>
    <property type="match status" value="1"/>
</dbReference>
<evidence type="ECO:0000256" key="2">
    <source>
        <dbReference type="SAM" id="Phobius"/>
    </source>
</evidence>
<evidence type="ECO:0000313" key="4">
    <source>
        <dbReference type="Proteomes" id="UP000016922"/>
    </source>
</evidence>
<dbReference type="PANTHER" id="PTHR35394:SF5">
    <property type="entry name" value="DUF3176 DOMAIN-CONTAINING PROTEIN"/>
    <property type="match status" value="1"/>
</dbReference>
<name>S3D2J6_GLAL2</name>
<feature type="region of interest" description="Disordered" evidence="1">
    <location>
        <begin position="1"/>
        <end position="22"/>
    </location>
</feature>